<evidence type="ECO:0000256" key="1">
    <source>
        <dbReference type="SAM" id="MobiDB-lite"/>
    </source>
</evidence>
<proteinExistence type="predicted"/>
<protein>
    <submittedName>
        <fullName evidence="2">Uncharacterized protein</fullName>
    </submittedName>
</protein>
<accession>E6QKH3</accession>
<reference evidence="2" key="1">
    <citation type="submission" date="2009-10" db="EMBL/GenBank/DDBJ databases">
        <title>Diversity of trophic interactions inside an arsenic-rich microbial ecosystem.</title>
        <authorList>
            <person name="Bertin P.N."/>
            <person name="Heinrich-Salmeron A."/>
            <person name="Pelletier E."/>
            <person name="Goulhen-Chollet F."/>
            <person name="Arsene-Ploetze F."/>
            <person name="Gallien S."/>
            <person name="Calteau A."/>
            <person name="Vallenet D."/>
            <person name="Casiot C."/>
            <person name="Chane-Woon-Ming B."/>
            <person name="Giloteaux L."/>
            <person name="Barakat M."/>
            <person name="Bonnefoy V."/>
            <person name="Bruneel O."/>
            <person name="Chandler M."/>
            <person name="Cleiss J."/>
            <person name="Duran R."/>
            <person name="Elbaz-Poulichet F."/>
            <person name="Fonknechten N."/>
            <person name="Lauga B."/>
            <person name="Mornico D."/>
            <person name="Ortet P."/>
            <person name="Schaeffer C."/>
            <person name="Siguier P."/>
            <person name="Alexander Thil Smith A."/>
            <person name="Van Dorsselaer A."/>
            <person name="Weissenbach J."/>
            <person name="Medigue C."/>
            <person name="Le Paslier D."/>
        </authorList>
    </citation>
    <scope>NUCLEOTIDE SEQUENCE</scope>
</reference>
<dbReference type="AlphaFoldDB" id="E6QKH3"/>
<name>E6QKH3_9ZZZZ</name>
<gene>
    <name evidence="2" type="ORF">CARN6_1118</name>
</gene>
<evidence type="ECO:0000313" key="2">
    <source>
        <dbReference type="EMBL" id="CBI07740.1"/>
    </source>
</evidence>
<dbReference type="EMBL" id="CABQ01000131">
    <property type="protein sequence ID" value="CBI07740.1"/>
    <property type="molecule type" value="Genomic_DNA"/>
</dbReference>
<sequence>MSMFRDQSARARERLLGFLCVAMISQTDALPVPSTTRPGIQFPEESNGIRTAMLTVDPLAFPRVIDGLESKMDAKLIADSATASATVVMAWRGNRQMEKWSYDKSRIKEDSLGGGGQATGPDGRGGVQAPCAGADIPQVRFRRL</sequence>
<comment type="caution">
    <text evidence="2">The sequence shown here is derived from an EMBL/GenBank/DDBJ whole genome shotgun (WGS) entry which is preliminary data.</text>
</comment>
<feature type="region of interest" description="Disordered" evidence="1">
    <location>
        <begin position="107"/>
        <end position="131"/>
    </location>
</feature>
<organism evidence="2">
    <name type="scientific">mine drainage metagenome</name>
    <dbReference type="NCBI Taxonomy" id="410659"/>
    <lineage>
        <taxon>unclassified sequences</taxon>
        <taxon>metagenomes</taxon>
        <taxon>ecological metagenomes</taxon>
    </lineage>
</organism>
<feature type="compositionally biased region" description="Gly residues" evidence="1">
    <location>
        <begin position="112"/>
        <end position="126"/>
    </location>
</feature>